<dbReference type="NCBIfam" id="TIGR00231">
    <property type="entry name" value="small_GTP"/>
    <property type="match status" value="1"/>
</dbReference>
<dbReference type="InterPro" id="IPR027266">
    <property type="entry name" value="TrmE/GcvT-like"/>
</dbReference>
<evidence type="ECO:0000313" key="9">
    <source>
        <dbReference type="EMBL" id="GIL40751.1"/>
    </source>
</evidence>
<dbReference type="Gene3D" id="3.30.1360.120">
    <property type="entry name" value="Probable tRNA modification gtpase trme, domain 1"/>
    <property type="match status" value="1"/>
</dbReference>
<dbReference type="FunFam" id="3.30.1360.120:FF:000007">
    <property type="entry name" value="tRNA modification GTPase GTPBP3, mitochondrial"/>
    <property type="match status" value="1"/>
</dbReference>
<comment type="subunit">
    <text evidence="7">Homodimer. Heterotetramer of two MnmE and two MnmG subunits.</text>
</comment>
<keyword evidence="6 7" id="KW-0342">GTP-binding</keyword>
<keyword evidence="7" id="KW-0460">Magnesium</keyword>
<feature type="binding site" evidence="7">
    <location>
        <position position="21"/>
    </location>
    <ligand>
        <name>(6S)-5-formyl-5,6,7,8-tetrahydrofolate</name>
        <dbReference type="ChEBI" id="CHEBI:57457"/>
    </ligand>
</feature>
<dbReference type="GO" id="GO:0003924">
    <property type="term" value="F:GTPase activity"/>
    <property type="evidence" value="ECO:0007669"/>
    <property type="project" value="UniProtKB-UniRule"/>
</dbReference>
<feature type="binding site" evidence="7">
    <location>
        <begin position="268"/>
        <end position="271"/>
    </location>
    <ligand>
        <name>GTP</name>
        <dbReference type="ChEBI" id="CHEBI:37565"/>
    </ligand>
</feature>
<gene>
    <name evidence="7 9" type="primary">mnmE</name>
    <name evidence="7" type="synonym">trmE</name>
    <name evidence="9" type="ORF">TMPK1_29880</name>
</gene>
<feature type="binding site" evidence="7">
    <location>
        <position position="245"/>
    </location>
    <ligand>
        <name>K(+)</name>
        <dbReference type="ChEBI" id="CHEBI:29103"/>
    </ligand>
</feature>
<keyword evidence="5 7" id="KW-0630">Potassium</keyword>
<feature type="binding site" evidence="7">
    <location>
        <position position="79"/>
    </location>
    <ligand>
        <name>(6S)-5-formyl-5,6,7,8-tetrahydrofolate</name>
        <dbReference type="ChEBI" id="CHEBI:57457"/>
    </ligand>
</feature>
<dbReference type="GO" id="GO:0046872">
    <property type="term" value="F:metal ion binding"/>
    <property type="evidence" value="ECO:0007669"/>
    <property type="project" value="UniProtKB-KW"/>
</dbReference>
<comment type="subcellular location">
    <subcellularLocation>
        <location evidence="7">Cytoplasm</location>
    </subcellularLocation>
</comment>
<dbReference type="InterPro" id="IPR005225">
    <property type="entry name" value="Small_GTP-bd"/>
</dbReference>
<dbReference type="InterPro" id="IPR031168">
    <property type="entry name" value="G_TrmE"/>
</dbReference>
<keyword evidence="3 7" id="KW-0547">Nucleotide-binding</keyword>
<dbReference type="PANTHER" id="PTHR42714">
    <property type="entry name" value="TRNA MODIFICATION GTPASE GTPBP3"/>
    <property type="match status" value="1"/>
</dbReference>
<feature type="binding site" evidence="7">
    <location>
        <begin position="224"/>
        <end position="229"/>
    </location>
    <ligand>
        <name>GTP</name>
        <dbReference type="ChEBI" id="CHEBI:37565"/>
    </ligand>
</feature>
<feature type="binding site" evidence="7">
    <location>
        <position position="248"/>
    </location>
    <ligand>
        <name>K(+)</name>
        <dbReference type="ChEBI" id="CHEBI:29103"/>
    </ligand>
</feature>
<evidence type="ECO:0000256" key="4">
    <source>
        <dbReference type="ARBA" id="ARBA00022801"/>
    </source>
</evidence>
<dbReference type="Pfam" id="PF10396">
    <property type="entry name" value="TrmE_N"/>
    <property type="match status" value="1"/>
</dbReference>
<dbReference type="NCBIfam" id="NF003661">
    <property type="entry name" value="PRK05291.1-3"/>
    <property type="match status" value="1"/>
</dbReference>
<dbReference type="PANTHER" id="PTHR42714:SF2">
    <property type="entry name" value="TRNA MODIFICATION GTPASE GTPBP3, MITOCHONDRIAL"/>
    <property type="match status" value="1"/>
</dbReference>
<comment type="cofactor">
    <cofactor evidence="7">
        <name>K(+)</name>
        <dbReference type="ChEBI" id="CHEBI:29103"/>
    </cofactor>
    <text evidence="7">Binds 1 potassium ion per subunit.</text>
</comment>
<comment type="caution">
    <text evidence="7">Lacks conserved residue(s) required for the propagation of feature annotation.</text>
</comment>
<dbReference type="Proteomes" id="UP000681075">
    <property type="component" value="Unassembled WGS sequence"/>
</dbReference>
<feature type="binding site" evidence="7">
    <location>
        <begin position="243"/>
        <end position="249"/>
    </location>
    <ligand>
        <name>GTP</name>
        <dbReference type="ChEBI" id="CHEBI:37565"/>
    </ligand>
</feature>
<reference evidence="9" key="1">
    <citation type="submission" date="2021-02" db="EMBL/GenBank/DDBJ databases">
        <title>Genome sequence of Rhodospirillales sp. strain TMPK1 isolated from soil.</title>
        <authorList>
            <person name="Nakai R."/>
            <person name="Kusada H."/>
            <person name="Tamaki H."/>
        </authorList>
    </citation>
    <scope>NUCLEOTIDE SEQUENCE</scope>
    <source>
        <strain evidence="9">TMPK1</strain>
    </source>
</reference>
<comment type="caution">
    <text evidence="9">The sequence shown here is derived from an EMBL/GenBank/DDBJ whole genome shotgun (WGS) entry which is preliminary data.</text>
</comment>
<dbReference type="SUPFAM" id="SSF52540">
    <property type="entry name" value="P-loop containing nucleoside triphosphate hydrolases"/>
    <property type="match status" value="1"/>
</dbReference>
<dbReference type="GO" id="GO:0005737">
    <property type="term" value="C:cytoplasm"/>
    <property type="evidence" value="ECO:0007669"/>
    <property type="project" value="UniProtKB-SubCell"/>
</dbReference>
<sequence>MTETIFALASAPGPAGVAVVRIAGDRAHDIARALVGDLPKPRVAARRLLRDPNSGESIDDALLLVFSAPASFTGDDVVELHTHGGRAVYAAIVRALLALNARPAEPGEFSKRAFLAGKLTLDQTEAIADLVAAETEAQRRQALRQLGGALAARADGWRASLVEAMAAAEAEIDFPDEDLPAGLEQRARTAIVTLRDELAIALEEGKRGEALRDGIEIAVLGPPNAGKSSLINYLSGRDVAIVSPIAGTTRDAIEVRLDLGGWPVTLIDTAGLRDSTDPIEQEGVRRARARAEQADLSLWLTEAAEAGVPSPIPGAICVATKTDLALAPAGWLGISTITGVGLGALLATLEGAVADILATSGAAIPTRERHLAAITEARDALHRALQADLPELMAEDLRLAARALGRIAGRVDVEDVLDRLFASFCIGK</sequence>
<feature type="binding site" evidence="7">
    <location>
        <position position="224"/>
    </location>
    <ligand>
        <name>K(+)</name>
        <dbReference type="ChEBI" id="CHEBI:29103"/>
    </ligand>
</feature>
<dbReference type="Gene3D" id="1.20.120.430">
    <property type="entry name" value="tRNA modification GTPase MnmE domain 2"/>
    <property type="match status" value="1"/>
</dbReference>
<dbReference type="EC" id="3.6.-.-" evidence="7"/>
<proteinExistence type="inferred from homology"/>
<organism evidence="9 10">
    <name type="scientific">Roseiterribacter gracilis</name>
    <dbReference type="NCBI Taxonomy" id="2812848"/>
    <lineage>
        <taxon>Bacteria</taxon>
        <taxon>Pseudomonadati</taxon>
        <taxon>Pseudomonadota</taxon>
        <taxon>Alphaproteobacteria</taxon>
        <taxon>Rhodospirillales</taxon>
        <taxon>Roseiterribacteraceae</taxon>
        <taxon>Roseiterribacter</taxon>
    </lineage>
</organism>
<dbReference type="GO" id="GO:0002098">
    <property type="term" value="P:tRNA wobble uridine modification"/>
    <property type="evidence" value="ECO:0007669"/>
    <property type="project" value="TreeGrafter"/>
</dbReference>
<dbReference type="InterPro" id="IPR004520">
    <property type="entry name" value="GTPase_MnmE"/>
</dbReference>
<dbReference type="RefSeq" id="WP_420243938.1">
    <property type="nucleotide sequence ID" value="NZ_BOPV01000001.1"/>
</dbReference>
<dbReference type="AlphaFoldDB" id="A0A8S8XFK4"/>
<keyword evidence="4 7" id="KW-0378">Hydrolase</keyword>
<accession>A0A8S8XFK4</accession>
<dbReference type="InterPro" id="IPR025867">
    <property type="entry name" value="MnmE_helical"/>
</dbReference>
<dbReference type="SUPFAM" id="SSF103025">
    <property type="entry name" value="Folate-binding domain"/>
    <property type="match status" value="1"/>
</dbReference>
<dbReference type="Pfam" id="PF12631">
    <property type="entry name" value="MnmE_helical"/>
    <property type="match status" value="1"/>
</dbReference>
<dbReference type="Pfam" id="PF01926">
    <property type="entry name" value="MMR_HSR1"/>
    <property type="match status" value="1"/>
</dbReference>
<keyword evidence="7" id="KW-0479">Metal-binding</keyword>
<keyword evidence="2 7" id="KW-0819">tRNA processing</keyword>
<name>A0A8S8XFK4_9PROT</name>
<feature type="binding site" evidence="7">
    <location>
        <position position="118"/>
    </location>
    <ligand>
        <name>(6S)-5-formyl-5,6,7,8-tetrahydrofolate</name>
        <dbReference type="ChEBI" id="CHEBI:57457"/>
    </ligand>
</feature>
<evidence type="ECO:0000256" key="1">
    <source>
        <dbReference type="ARBA" id="ARBA00011043"/>
    </source>
</evidence>
<evidence type="ECO:0000256" key="2">
    <source>
        <dbReference type="ARBA" id="ARBA00022694"/>
    </source>
</evidence>
<dbReference type="InterPro" id="IPR027368">
    <property type="entry name" value="MnmE_dom2"/>
</dbReference>
<feature type="binding site" evidence="7">
    <location>
        <position position="249"/>
    </location>
    <ligand>
        <name>Mg(2+)</name>
        <dbReference type="ChEBI" id="CHEBI:18420"/>
    </ligand>
</feature>
<comment type="function">
    <text evidence="7">Exhibits a very high intrinsic GTPase hydrolysis rate. Involved in the addition of a carboxymethylaminomethyl (cmnm) group at the wobble position (U34) of certain tRNAs, forming tRNA-cmnm(5)s(2)U34.</text>
</comment>
<dbReference type="CDD" id="cd14858">
    <property type="entry name" value="TrmE_N"/>
    <property type="match status" value="1"/>
</dbReference>
<dbReference type="InterPro" id="IPR006073">
    <property type="entry name" value="GTP-bd"/>
</dbReference>
<dbReference type="InterPro" id="IPR018948">
    <property type="entry name" value="GTP-bd_TrmE_N"/>
</dbReference>
<evidence type="ECO:0000256" key="7">
    <source>
        <dbReference type="HAMAP-Rule" id="MF_00379"/>
    </source>
</evidence>
<evidence type="ECO:0000256" key="5">
    <source>
        <dbReference type="ARBA" id="ARBA00022958"/>
    </source>
</evidence>
<dbReference type="GO" id="GO:0030488">
    <property type="term" value="P:tRNA methylation"/>
    <property type="evidence" value="ECO:0007669"/>
    <property type="project" value="TreeGrafter"/>
</dbReference>
<comment type="similarity">
    <text evidence="1 7">Belongs to the TRAFAC class TrmE-Era-EngA-EngB-Septin-like GTPase superfamily. TrmE GTPase family.</text>
</comment>
<dbReference type="InterPro" id="IPR027417">
    <property type="entry name" value="P-loop_NTPase"/>
</dbReference>
<dbReference type="SUPFAM" id="SSF116878">
    <property type="entry name" value="TrmE connector domain"/>
    <property type="match status" value="1"/>
</dbReference>
<evidence type="ECO:0000259" key="8">
    <source>
        <dbReference type="PROSITE" id="PS51709"/>
    </source>
</evidence>
<dbReference type="EMBL" id="BOPV01000001">
    <property type="protein sequence ID" value="GIL40751.1"/>
    <property type="molecule type" value="Genomic_DNA"/>
</dbReference>
<feature type="domain" description="TrmE-type G" evidence="8">
    <location>
        <begin position="214"/>
        <end position="354"/>
    </location>
</feature>
<keyword evidence="7" id="KW-0963">Cytoplasm</keyword>
<evidence type="ECO:0000313" key="10">
    <source>
        <dbReference type="Proteomes" id="UP000681075"/>
    </source>
</evidence>
<dbReference type="PROSITE" id="PS51709">
    <property type="entry name" value="G_TRME"/>
    <property type="match status" value="1"/>
</dbReference>
<feature type="binding site" evidence="7">
    <location>
        <position position="428"/>
    </location>
    <ligand>
        <name>(6S)-5-formyl-5,6,7,8-tetrahydrofolate</name>
        <dbReference type="ChEBI" id="CHEBI:57457"/>
    </ligand>
</feature>
<dbReference type="HAMAP" id="MF_00379">
    <property type="entry name" value="GTPase_MnmE"/>
    <property type="match status" value="1"/>
</dbReference>
<dbReference type="CDD" id="cd04164">
    <property type="entry name" value="trmE"/>
    <property type="match status" value="1"/>
</dbReference>
<dbReference type="GO" id="GO:0005525">
    <property type="term" value="F:GTP binding"/>
    <property type="evidence" value="ECO:0007669"/>
    <property type="project" value="UniProtKB-UniRule"/>
</dbReference>
<evidence type="ECO:0000256" key="6">
    <source>
        <dbReference type="ARBA" id="ARBA00023134"/>
    </source>
</evidence>
<feature type="binding site" evidence="7">
    <location>
        <position position="228"/>
    </location>
    <ligand>
        <name>Mg(2+)</name>
        <dbReference type="ChEBI" id="CHEBI:18420"/>
    </ligand>
</feature>
<protein>
    <recommendedName>
        <fullName evidence="7">tRNA modification GTPase MnmE</fullName>
        <ecNumber evidence="7">3.6.-.-</ecNumber>
    </recommendedName>
</protein>
<evidence type="ECO:0000256" key="3">
    <source>
        <dbReference type="ARBA" id="ARBA00022741"/>
    </source>
</evidence>
<feature type="binding site" evidence="7">
    <location>
        <position position="243"/>
    </location>
    <ligand>
        <name>K(+)</name>
        <dbReference type="ChEBI" id="CHEBI:29103"/>
    </ligand>
</feature>
<keyword evidence="10" id="KW-1185">Reference proteome</keyword>
<dbReference type="Gene3D" id="3.40.50.300">
    <property type="entry name" value="P-loop containing nucleotide triphosphate hydrolases"/>
    <property type="match status" value="1"/>
</dbReference>